<dbReference type="RefSeq" id="XP_018032676.1">
    <property type="nucleotide sequence ID" value="XM_018184381.1"/>
</dbReference>
<name>A0A177C580_9PLEO</name>
<dbReference type="AlphaFoldDB" id="A0A177C580"/>
<dbReference type="EMBL" id="KV441556">
    <property type="protein sequence ID" value="OAG02311.1"/>
    <property type="molecule type" value="Genomic_DNA"/>
</dbReference>
<proteinExistence type="predicted"/>
<reference evidence="1 2" key="1">
    <citation type="submission" date="2016-05" db="EMBL/GenBank/DDBJ databases">
        <title>Comparative analysis of secretome profiles of manganese(II)-oxidizing ascomycete fungi.</title>
        <authorList>
            <consortium name="DOE Joint Genome Institute"/>
            <person name="Zeiner C.A."/>
            <person name="Purvine S.O."/>
            <person name="Zink E.M."/>
            <person name="Wu S."/>
            <person name="Pasa-Tolic L."/>
            <person name="Chaput D.L."/>
            <person name="Haridas S."/>
            <person name="Grigoriev I.V."/>
            <person name="Santelli C.M."/>
            <person name="Hansel C.M."/>
        </authorList>
    </citation>
    <scope>NUCLEOTIDE SEQUENCE [LARGE SCALE GENOMIC DNA]</scope>
    <source>
        <strain evidence="1 2">AP3s5-JAC2a</strain>
    </source>
</reference>
<dbReference type="InParanoid" id="A0A177C580"/>
<evidence type="ECO:0000313" key="1">
    <source>
        <dbReference type="EMBL" id="OAG02311.1"/>
    </source>
</evidence>
<dbReference type="GeneID" id="28767867"/>
<organism evidence="1 2">
    <name type="scientific">Paraphaeosphaeria sporulosa</name>
    <dbReference type="NCBI Taxonomy" id="1460663"/>
    <lineage>
        <taxon>Eukaryota</taxon>
        <taxon>Fungi</taxon>
        <taxon>Dikarya</taxon>
        <taxon>Ascomycota</taxon>
        <taxon>Pezizomycotina</taxon>
        <taxon>Dothideomycetes</taxon>
        <taxon>Pleosporomycetidae</taxon>
        <taxon>Pleosporales</taxon>
        <taxon>Massarineae</taxon>
        <taxon>Didymosphaeriaceae</taxon>
        <taxon>Paraphaeosphaeria</taxon>
    </lineage>
</organism>
<evidence type="ECO:0000313" key="2">
    <source>
        <dbReference type="Proteomes" id="UP000077069"/>
    </source>
</evidence>
<gene>
    <name evidence="1" type="ORF">CC84DRAFT_1252994</name>
</gene>
<dbReference type="Proteomes" id="UP000077069">
    <property type="component" value="Unassembled WGS sequence"/>
</dbReference>
<protein>
    <submittedName>
        <fullName evidence="1">Uncharacterized protein</fullName>
    </submittedName>
</protein>
<sequence>MTVNYAPPFHPGVAPAAQISLRVSKYWTDNPTALREMHGFELVRRLCNGSISILVAVSHSPPSTVLSWNRSVRAEQSCKNRWFILNHEGSLANYGSINETVITKFDDFIDILSDKKNDKKNAVYVMSGRTVLWLNTLSAFPVNLADRKADPCTAQDLTWKWRLYAKYTLEIFCDYYDRQSGYSPRSMAFHSQALSSQSPEPRRTS</sequence>
<dbReference type="OrthoDB" id="755951at2759"/>
<keyword evidence="2" id="KW-1185">Reference proteome</keyword>
<accession>A0A177C580</accession>